<keyword evidence="4 8" id="KW-0812">Transmembrane</keyword>
<dbReference type="InterPro" id="IPR001516">
    <property type="entry name" value="Proton_antipo_N"/>
</dbReference>
<keyword evidence="8" id="KW-0813">Transport</keyword>
<dbReference type="PANTHER" id="PTHR42829:SF2">
    <property type="entry name" value="NADH-UBIQUINONE OXIDOREDUCTASE CHAIN 5"/>
    <property type="match status" value="1"/>
</dbReference>
<dbReference type="GO" id="GO:0015990">
    <property type="term" value="P:electron transport coupled proton transport"/>
    <property type="evidence" value="ECO:0007669"/>
    <property type="project" value="TreeGrafter"/>
</dbReference>
<feature type="transmembrane region" description="Helical" evidence="8">
    <location>
        <begin position="186"/>
        <end position="214"/>
    </location>
</feature>
<feature type="domain" description="NADH-Ubiquinone oxidoreductase (complex I) chain 5 N-terminal" evidence="10">
    <location>
        <begin position="44"/>
        <end position="84"/>
    </location>
</feature>
<accession>A0A1S5UZM8</accession>
<evidence type="ECO:0000256" key="2">
    <source>
        <dbReference type="ARBA" id="ARBA00012944"/>
    </source>
</evidence>
<dbReference type="Pfam" id="PF00361">
    <property type="entry name" value="Proton_antipo_M"/>
    <property type="match status" value="1"/>
</dbReference>
<evidence type="ECO:0000256" key="1">
    <source>
        <dbReference type="ARBA" id="ARBA00004141"/>
    </source>
</evidence>
<keyword evidence="5 8" id="KW-1133">Transmembrane helix</keyword>
<evidence type="ECO:0000256" key="5">
    <source>
        <dbReference type="ARBA" id="ARBA00022989"/>
    </source>
</evidence>
<feature type="transmembrane region" description="Helical" evidence="8">
    <location>
        <begin position="356"/>
        <end position="374"/>
    </location>
</feature>
<protein>
    <recommendedName>
        <fullName evidence="3 8">NADH-ubiquinone oxidoreductase chain 5</fullName>
        <ecNumber evidence="2 8">7.1.1.2</ecNumber>
    </recommendedName>
</protein>
<dbReference type="InterPro" id="IPR001750">
    <property type="entry name" value="ND/Mrp_TM"/>
</dbReference>
<feature type="transmembrane region" description="Helical" evidence="8">
    <location>
        <begin position="395"/>
        <end position="413"/>
    </location>
</feature>
<feature type="transmembrane region" description="Helical" evidence="8">
    <location>
        <begin position="428"/>
        <end position="447"/>
    </location>
</feature>
<sequence>MKKLWSVYWVGIFLCCLSLVFLGLASMSSKGVSVLVEWGLGLSSFQVIFDFYSLIFLWVICLISGSVMVFSSQYMEGDTFVRRFHLSVLSFVVAMVCMVLASNLFSTMVGWDGLGVTSFYLVQYFQNQDSFDASFLTGLSNRVGDVFVVLALCQCLSFSGSSWLKWSSVILVLGGMTKSAQFPFSAWLPAAMSAPTPVSSLVHSSTLVTAGVYLLVRYGSEEVSEFLLMASLMTMNVAGLSAVFEDDLKKIVALSTLGHLSFMMLALGLGMCDLAMFHCVVHALGKAGMFICVGNLMLAQMGSQDSRSVNWWYSSLDISYWGLFLSSGILMGVPFFSAGVSKEMILHACLELGSSWVVPMLLASGVLSSFSYTMSLWWSLMSEKLCSPNKKSEEVVLPVVVLVGSLICSGFLLKNMFFGEVSEMYDSAWLSGGAFLVSVIFCLLSAYESPLYKKKFFFFQSLCGLESVSGQLPSKLMKELSEGALYLEGWSEALYPGKGLYSSFHCSDLGSKEKAPIFVVWGSGFMLVMLLLVSLM</sequence>
<geneLocation type="mitochondrion" evidence="11"/>
<name>A0A1S5UZM8_9BIVA</name>
<comment type="similarity">
    <text evidence="8">Belongs to the complex I subunit 5 family.</text>
</comment>
<dbReference type="Pfam" id="PF00662">
    <property type="entry name" value="Proton_antipo_N"/>
    <property type="match status" value="1"/>
</dbReference>
<gene>
    <name evidence="11" type="primary">nad5</name>
</gene>
<comment type="function">
    <text evidence="8">Core subunit of the mitochondrial membrane respiratory chain NADH dehydrogenase (Complex I) which catalyzes electron transfer from NADH through the respiratory chain, using ubiquinone as an electron acceptor. Essential for the catalytic activity and assembly of complex I.</text>
</comment>
<evidence type="ECO:0000256" key="8">
    <source>
        <dbReference type="RuleBase" id="RU003404"/>
    </source>
</evidence>
<feature type="transmembrane region" description="Helical" evidence="8">
    <location>
        <begin position="517"/>
        <end position="535"/>
    </location>
</feature>
<dbReference type="AlphaFoldDB" id="A0A1S5UZM8"/>
<organism evidence="11">
    <name type="scientific">Pinctada albina</name>
    <dbReference type="NCBI Taxonomy" id="315487"/>
    <lineage>
        <taxon>Eukaryota</taxon>
        <taxon>Metazoa</taxon>
        <taxon>Spiralia</taxon>
        <taxon>Lophotrochozoa</taxon>
        <taxon>Mollusca</taxon>
        <taxon>Bivalvia</taxon>
        <taxon>Autobranchia</taxon>
        <taxon>Pteriomorphia</taxon>
        <taxon>Pterioida</taxon>
        <taxon>Pterioidea</taxon>
        <taxon>Pteriidae</taxon>
        <taxon>Pinctada</taxon>
    </lineage>
</organism>
<evidence type="ECO:0000256" key="3">
    <source>
        <dbReference type="ARBA" id="ARBA00021096"/>
    </source>
</evidence>
<feature type="transmembrane region" description="Helical" evidence="8">
    <location>
        <begin position="51"/>
        <end position="72"/>
    </location>
</feature>
<feature type="domain" description="NADH:quinone oxidoreductase/Mrp antiporter transmembrane" evidence="9">
    <location>
        <begin position="101"/>
        <end position="365"/>
    </location>
</feature>
<reference evidence="11" key="1">
    <citation type="submission" date="2016-08" db="EMBL/GenBank/DDBJ databases">
        <title>Pinctada albina mitochondrion, partial genome.</title>
        <authorList>
            <person name="Zhan X."/>
            <person name="Shi Y."/>
            <person name="Gu Z."/>
            <person name="Wang A."/>
        </authorList>
    </citation>
    <scope>NUCLEOTIDE SEQUENCE</scope>
</reference>
<feature type="transmembrane region" description="Helical" evidence="8">
    <location>
        <begin position="251"/>
        <end position="269"/>
    </location>
</feature>
<keyword evidence="8 11" id="KW-0496">Mitochondrion</keyword>
<feature type="transmembrane region" description="Helical" evidence="8">
    <location>
        <begin position="275"/>
        <end position="298"/>
    </location>
</feature>
<dbReference type="PRINTS" id="PR01434">
    <property type="entry name" value="NADHDHGNASE5"/>
</dbReference>
<evidence type="ECO:0000256" key="6">
    <source>
        <dbReference type="ARBA" id="ARBA00023136"/>
    </source>
</evidence>
<evidence type="ECO:0000256" key="4">
    <source>
        <dbReference type="ARBA" id="ARBA00022692"/>
    </source>
</evidence>
<feature type="transmembrane region" description="Helical" evidence="8">
    <location>
        <begin position="226"/>
        <end position="244"/>
    </location>
</feature>
<evidence type="ECO:0000259" key="10">
    <source>
        <dbReference type="Pfam" id="PF00662"/>
    </source>
</evidence>
<dbReference type="PANTHER" id="PTHR42829">
    <property type="entry name" value="NADH-UBIQUINONE OXIDOREDUCTASE CHAIN 5"/>
    <property type="match status" value="1"/>
</dbReference>
<comment type="subcellular location">
    <subcellularLocation>
        <location evidence="1">Membrane</location>
        <topology evidence="1">Multi-pass membrane protein</topology>
    </subcellularLocation>
</comment>
<comment type="catalytic activity">
    <reaction evidence="7 8">
        <text>a ubiquinone + NADH + 5 H(+)(in) = a ubiquinol + NAD(+) + 4 H(+)(out)</text>
        <dbReference type="Rhea" id="RHEA:29091"/>
        <dbReference type="Rhea" id="RHEA-COMP:9565"/>
        <dbReference type="Rhea" id="RHEA-COMP:9566"/>
        <dbReference type="ChEBI" id="CHEBI:15378"/>
        <dbReference type="ChEBI" id="CHEBI:16389"/>
        <dbReference type="ChEBI" id="CHEBI:17976"/>
        <dbReference type="ChEBI" id="CHEBI:57540"/>
        <dbReference type="ChEBI" id="CHEBI:57945"/>
        <dbReference type="EC" id="7.1.1.2"/>
    </reaction>
</comment>
<dbReference type="GO" id="GO:0016020">
    <property type="term" value="C:membrane"/>
    <property type="evidence" value="ECO:0007669"/>
    <property type="project" value="UniProtKB-SubCell"/>
</dbReference>
<dbReference type="InterPro" id="IPR003945">
    <property type="entry name" value="NU5C-like"/>
</dbReference>
<keyword evidence="8" id="KW-0520">NAD</keyword>
<evidence type="ECO:0000256" key="7">
    <source>
        <dbReference type="ARBA" id="ARBA00049551"/>
    </source>
</evidence>
<keyword evidence="6 8" id="KW-0472">Membrane</keyword>
<evidence type="ECO:0000259" key="9">
    <source>
        <dbReference type="Pfam" id="PF00361"/>
    </source>
</evidence>
<dbReference type="GO" id="GO:0003954">
    <property type="term" value="F:NADH dehydrogenase activity"/>
    <property type="evidence" value="ECO:0007669"/>
    <property type="project" value="TreeGrafter"/>
</dbReference>
<feature type="transmembrane region" description="Helical" evidence="8">
    <location>
        <begin position="84"/>
        <end position="105"/>
    </location>
</feature>
<dbReference type="GO" id="GO:0042773">
    <property type="term" value="P:ATP synthesis coupled electron transport"/>
    <property type="evidence" value="ECO:0007669"/>
    <property type="project" value="InterPro"/>
</dbReference>
<dbReference type="GO" id="GO:0008137">
    <property type="term" value="F:NADH dehydrogenase (ubiquinone) activity"/>
    <property type="evidence" value="ECO:0007669"/>
    <property type="project" value="UniProtKB-EC"/>
</dbReference>
<evidence type="ECO:0000313" key="11">
    <source>
        <dbReference type="EMBL" id="AQN67801.1"/>
    </source>
</evidence>
<dbReference type="EMBL" id="KX669228">
    <property type="protein sequence ID" value="AQN67801.1"/>
    <property type="molecule type" value="Genomic_DNA"/>
</dbReference>
<proteinExistence type="inferred from homology"/>
<dbReference type="EC" id="7.1.1.2" evidence="2 8"/>
<feature type="transmembrane region" description="Helical" evidence="8">
    <location>
        <begin position="318"/>
        <end position="336"/>
    </location>
</feature>
<keyword evidence="8" id="KW-0830">Ubiquinone</keyword>